<feature type="transmembrane region" description="Helical" evidence="1">
    <location>
        <begin position="34"/>
        <end position="56"/>
    </location>
</feature>
<gene>
    <name evidence="3" type="ORF">E4K67_10905</name>
</gene>
<keyword evidence="4" id="KW-1185">Reference proteome</keyword>
<dbReference type="PANTHER" id="PTHR30336">
    <property type="entry name" value="INNER MEMBRANE PROTEIN, PROBABLE PERMEASE"/>
    <property type="match status" value="1"/>
</dbReference>
<protein>
    <submittedName>
        <fullName evidence="3">YdcF family protein</fullName>
    </submittedName>
</protein>
<dbReference type="Proteomes" id="UP000298460">
    <property type="component" value="Unassembled WGS sequence"/>
</dbReference>
<dbReference type="Gene3D" id="3.40.50.620">
    <property type="entry name" value="HUPs"/>
    <property type="match status" value="1"/>
</dbReference>
<dbReference type="CDD" id="cd06259">
    <property type="entry name" value="YdcF-like"/>
    <property type="match status" value="1"/>
</dbReference>
<dbReference type="Pfam" id="PF02698">
    <property type="entry name" value="DUF218"/>
    <property type="match status" value="1"/>
</dbReference>
<dbReference type="OrthoDB" id="9782395at2"/>
<comment type="caution">
    <text evidence="3">The sequence shown here is derived from an EMBL/GenBank/DDBJ whole genome shotgun (WGS) entry which is preliminary data.</text>
</comment>
<dbReference type="GO" id="GO:0000270">
    <property type="term" value="P:peptidoglycan metabolic process"/>
    <property type="evidence" value="ECO:0007669"/>
    <property type="project" value="TreeGrafter"/>
</dbReference>
<keyword evidence="1" id="KW-0472">Membrane</keyword>
<dbReference type="InterPro" id="IPR014729">
    <property type="entry name" value="Rossmann-like_a/b/a_fold"/>
</dbReference>
<proteinExistence type="predicted"/>
<dbReference type="InterPro" id="IPR003848">
    <property type="entry name" value="DUF218"/>
</dbReference>
<feature type="transmembrane region" description="Helical" evidence="1">
    <location>
        <begin position="7"/>
        <end position="28"/>
    </location>
</feature>
<dbReference type="GO" id="GO:0005886">
    <property type="term" value="C:plasma membrane"/>
    <property type="evidence" value="ECO:0007669"/>
    <property type="project" value="TreeGrafter"/>
</dbReference>
<name>A0A4Z0R7C6_9FIRM</name>
<evidence type="ECO:0000313" key="3">
    <source>
        <dbReference type="EMBL" id="TGE38444.1"/>
    </source>
</evidence>
<dbReference type="GO" id="GO:0043164">
    <property type="term" value="P:Gram-negative-bacterium-type cell wall biogenesis"/>
    <property type="evidence" value="ECO:0007669"/>
    <property type="project" value="TreeGrafter"/>
</dbReference>
<sequence length="262" mass="29444">MKIRRILSRLLFLLGIIGVIDTLLLFLYNGGINLGTILPGILGGLLILCGFGKAFLQKSMPSGKARQWILKTRRGVIALSLIGLISFLVVEGAIISNSQPDQVVEVDYLIILGAGLNGEQLSWTLRERMQKGLDYLERFSNVKVVLSGGQGPGENISEAEGMRRYLVEQGISDERILMEDQSTSTMENFRFSKEILVQQQDYRDSERVAIITNDFHLFRSKILARRNGLIPVGIPSPTPWYLVPNVYLREYFAVVKSLILDW</sequence>
<evidence type="ECO:0000259" key="2">
    <source>
        <dbReference type="Pfam" id="PF02698"/>
    </source>
</evidence>
<feature type="transmembrane region" description="Helical" evidence="1">
    <location>
        <begin position="76"/>
        <end position="95"/>
    </location>
</feature>
<evidence type="ECO:0000256" key="1">
    <source>
        <dbReference type="SAM" id="Phobius"/>
    </source>
</evidence>
<evidence type="ECO:0000313" key="4">
    <source>
        <dbReference type="Proteomes" id="UP000298460"/>
    </source>
</evidence>
<feature type="domain" description="DUF218" evidence="2">
    <location>
        <begin position="107"/>
        <end position="252"/>
    </location>
</feature>
<dbReference type="AlphaFoldDB" id="A0A4Z0R7C6"/>
<reference evidence="3 4" key="1">
    <citation type="submission" date="2019-03" db="EMBL/GenBank/DDBJ databases">
        <title>Draft Genome Sequence of Desulfosporosinus fructosivorans Strain 63.6F, Isolated from Marine Sediment in the Baltic Sea.</title>
        <authorList>
            <person name="Hausmann B."/>
            <person name="Vandieken V."/>
            <person name="Pjevac P."/>
            <person name="Schreck K."/>
            <person name="Herbold C.W."/>
            <person name="Loy A."/>
        </authorList>
    </citation>
    <scope>NUCLEOTIDE SEQUENCE [LARGE SCALE GENOMIC DNA]</scope>
    <source>
        <strain evidence="3 4">63.6F</strain>
    </source>
</reference>
<dbReference type="EMBL" id="SPQQ01000003">
    <property type="protein sequence ID" value="TGE38444.1"/>
    <property type="molecule type" value="Genomic_DNA"/>
</dbReference>
<dbReference type="PANTHER" id="PTHR30336:SF4">
    <property type="entry name" value="ENVELOPE BIOGENESIS FACTOR ELYC"/>
    <property type="match status" value="1"/>
</dbReference>
<accession>A0A4Z0R7C6</accession>
<keyword evidence="1" id="KW-1133">Transmembrane helix</keyword>
<organism evidence="3 4">
    <name type="scientific">Desulfosporosinus fructosivorans</name>
    <dbReference type="NCBI Taxonomy" id="2018669"/>
    <lineage>
        <taxon>Bacteria</taxon>
        <taxon>Bacillati</taxon>
        <taxon>Bacillota</taxon>
        <taxon>Clostridia</taxon>
        <taxon>Eubacteriales</taxon>
        <taxon>Desulfitobacteriaceae</taxon>
        <taxon>Desulfosporosinus</taxon>
    </lineage>
</organism>
<dbReference type="RefSeq" id="WP_135546498.1">
    <property type="nucleotide sequence ID" value="NZ_SPQQ01000003.1"/>
</dbReference>
<dbReference type="InterPro" id="IPR051599">
    <property type="entry name" value="Cell_Envelope_Assoc"/>
</dbReference>
<keyword evidence="1" id="KW-0812">Transmembrane</keyword>